<feature type="transmembrane region" description="Helical" evidence="6">
    <location>
        <begin position="239"/>
        <end position="257"/>
    </location>
</feature>
<comment type="similarity">
    <text evidence="2">Belongs to the EamA transporter family.</text>
</comment>
<evidence type="ECO:0000256" key="4">
    <source>
        <dbReference type="ARBA" id="ARBA00022989"/>
    </source>
</evidence>
<protein>
    <submittedName>
        <fullName evidence="8">Drug/metabolite transporter (DMT)-like permease</fullName>
    </submittedName>
</protein>
<accession>A0ABS4JFU6</accession>
<feature type="transmembrane region" description="Helical" evidence="6">
    <location>
        <begin position="142"/>
        <end position="162"/>
    </location>
</feature>
<evidence type="ECO:0000256" key="3">
    <source>
        <dbReference type="ARBA" id="ARBA00022692"/>
    </source>
</evidence>
<evidence type="ECO:0000313" key="9">
    <source>
        <dbReference type="Proteomes" id="UP001519288"/>
    </source>
</evidence>
<feature type="transmembrane region" description="Helical" evidence="6">
    <location>
        <begin position="263"/>
        <end position="280"/>
    </location>
</feature>
<feature type="transmembrane region" description="Helical" evidence="6">
    <location>
        <begin position="28"/>
        <end position="50"/>
    </location>
</feature>
<proteinExistence type="inferred from homology"/>
<dbReference type="InterPro" id="IPR037185">
    <property type="entry name" value="EmrE-like"/>
</dbReference>
<comment type="caution">
    <text evidence="8">The sequence shown here is derived from an EMBL/GenBank/DDBJ whole genome shotgun (WGS) entry which is preliminary data.</text>
</comment>
<dbReference type="Pfam" id="PF00892">
    <property type="entry name" value="EamA"/>
    <property type="match status" value="2"/>
</dbReference>
<dbReference type="PANTHER" id="PTHR32322:SF9">
    <property type="entry name" value="AMINO-ACID METABOLITE EFFLUX PUMP-RELATED"/>
    <property type="match status" value="1"/>
</dbReference>
<evidence type="ECO:0000256" key="2">
    <source>
        <dbReference type="ARBA" id="ARBA00007362"/>
    </source>
</evidence>
<comment type="subcellular location">
    <subcellularLocation>
        <location evidence="1">Endomembrane system</location>
        <topology evidence="1">Multi-pass membrane protein</topology>
    </subcellularLocation>
</comment>
<dbReference type="EMBL" id="JAGGLD010000002">
    <property type="protein sequence ID" value="MBP2000592.1"/>
    <property type="molecule type" value="Genomic_DNA"/>
</dbReference>
<evidence type="ECO:0000259" key="7">
    <source>
        <dbReference type="Pfam" id="PF00892"/>
    </source>
</evidence>
<dbReference type="Proteomes" id="UP001519288">
    <property type="component" value="Unassembled WGS sequence"/>
</dbReference>
<feature type="transmembrane region" description="Helical" evidence="6">
    <location>
        <begin position="207"/>
        <end position="232"/>
    </location>
</feature>
<organism evidence="8 9">
    <name type="scientific">Paenibacillus shirakamiensis</name>
    <dbReference type="NCBI Taxonomy" id="1265935"/>
    <lineage>
        <taxon>Bacteria</taxon>
        <taxon>Bacillati</taxon>
        <taxon>Bacillota</taxon>
        <taxon>Bacilli</taxon>
        <taxon>Bacillales</taxon>
        <taxon>Paenibacillaceae</taxon>
        <taxon>Paenibacillus</taxon>
    </lineage>
</organism>
<feature type="domain" description="EamA" evidence="7">
    <location>
        <begin position="4"/>
        <end position="134"/>
    </location>
</feature>
<keyword evidence="5 6" id="KW-0472">Membrane</keyword>
<feature type="transmembrane region" description="Helical" evidence="6">
    <location>
        <begin position="94"/>
        <end position="111"/>
    </location>
</feature>
<gene>
    <name evidence="8" type="ORF">J2Z69_001623</name>
</gene>
<feature type="transmembrane region" description="Helical" evidence="6">
    <location>
        <begin position="62"/>
        <end position="82"/>
    </location>
</feature>
<dbReference type="InterPro" id="IPR000620">
    <property type="entry name" value="EamA_dom"/>
</dbReference>
<evidence type="ECO:0000256" key="5">
    <source>
        <dbReference type="ARBA" id="ARBA00023136"/>
    </source>
</evidence>
<feature type="transmembrane region" description="Helical" evidence="6">
    <location>
        <begin position="174"/>
        <end position="195"/>
    </location>
</feature>
<name>A0ABS4JFU6_9BACL</name>
<evidence type="ECO:0000313" key="8">
    <source>
        <dbReference type="EMBL" id="MBP2000592.1"/>
    </source>
</evidence>
<dbReference type="InterPro" id="IPR050638">
    <property type="entry name" value="AA-Vitamin_Transporters"/>
</dbReference>
<feature type="domain" description="EamA" evidence="7">
    <location>
        <begin position="147"/>
        <end position="282"/>
    </location>
</feature>
<reference evidence="8 9" key="1">
    <citation type="submission" date="2021-03" db="EMBL/GenBank/DDBJ databases">
        <title>Genomic Encyclopedia of Type Strains, Phase IV (KMG-IV): sequencing the most valuable type-strain genomes for metagenomic binning, comparative biology and taxonomic classification.</title>
        <authorList>
            <person name="Goeker M."/>
        </authorList>
    </citation>
    <scope>NUCLEOTIDE SEQUENCE [LARGE SCALE GENOMIC DNA]</scope>
    <source>
        <strain evidence="8 9">DSM 26806</strain>
    </source>
</reference>
<dbReference type="SUPFAM" id="SSF103481">
    <property type="entry name" value="Multidrug resistance efflux transporter EmrE"/>
    <property type="match status" value="2"/>
</dbReference>
<sequence length="299" mass="32629">MLYAALILLSLIWGGSFFFIKQLLEHFGPWTIAFLRSALGFATITFLMLILRKPFDLRRMPWLLIAIVALVNTAIPWAVIGFSETRLTSSMTSILNATTPLWTVVVGALFFKATTHRMQWIGLAIAFVGLIILLGINPVSIISIDGIGFLCMMTATLCYAVGSQLSARLQQLSMYQISFGTLLCAMVSCGGMALSTETISWTSVSSLTILPLLIGLGVFGSGIGYILFYYMIQKGSPEFATTVTYLVPASAIIWGATLLDEKVHWNMLIGVTFILAGVYLSNRSRKYAERASDSASSSV</sequence>
<keyword evidence="9" id="KW-1185">Reference proteome</keyword>
<dbReference type="PANTHER" id="PTHR32322">
    <property type="entry name" value="INNER MEMBRANE TRANSPORTER"/>
    <property type="match status" value="1"/>
</dbReference>
<feature type="transmembrane region" description="Helical" evidence="6">
    <location>
        <begin position="118"/>
        <end position="136"/>
    </location>
</feature>
<evidence type="ECO:0000256" key="6">
    <source>
        <dbReference type="SAM" id="Phobius"/>
    </source>
</evidence>
<keyword evidence="4 6" id="KW-1133">Transmembrane helix</keyword>
<evidence type="ECO:0000256" key="1">
    <source>
        <dbReference type="ARBA" id="ARBA00004127"/>
    </source>
</evidence>
<keyword evidence="3 6" id="KW-0812">Transmembrane</keyword>